<accession>A0ABT4IMY1</accession>
<dbReference type="Proteomes" id="UP001141336">
    <property type="component" value="Unassembled WGS sequence"/>
</dbReference>
<sequence length="429" mass="47006">MARYTTILLIVLLLIGIIGGAFFFTQINPPKTGTTITLYVLGSNLESTTGEATKNLRTIAQIWEPGMVDILIAYGAARKDGWNNDVAITNISLLKQDLADGQIGLDTDEQGTTIPTRYILNRLTNTDMADPTTLAYYLDYAETYRIQHNLQNTNNIIILWSHGYGYDGFGSNKITGTKLTLRDLTTAFQTANQSKTPYDLLIFDACLMASLEAADTVYPYAHYLVASQDLTPLGGLNYTAFISTVTKNPEIDPQTLGTIIVDTYIQQNQKEPKTLSLVDLTRTPAVVDSLNNLGSELTNDLTTNPRIVHSLNRAYNDSQGFGALGTSTSTIQAIDLGQFAKNINEDQNFTSKTRQAAASLITTLNTYILHANSTNNYTAATGITVAAPLNKFKQEMPQTIQFDQSGWADYLTAYFANPDANGHPHPKLA</sequence>
<evidence type="ECO:0000313" key="1">
    <source>
        <dbReference type="EMBL" id="MCZ0862602.1"/>
    </source>
</evidence>
<dbReference type="EMBL" id="JAPTGC010000005">
    <property type="protein sequence ID" value="MCZ0862602.1"/>
    <property type="molecule type" value="Genomic_DNA"/>
</dbReference>
<dbReference type="Gene3D" id="3.40.50.11970">
    <property type="match status" value="1"/>
</dbReference>
<proteinExistence type="predicted"/>
<evidence type="ECO:0000313" key="2">
    <source>
        <dbReference type="Proteomes" id="UP001141336"/>
    </source>
</evidence>
<dbReference type="PANTHER" id="PTHR37835:SF1">
    <property type="entry name" value="ALPHA-CLOSTRIPAIN"/>
    <property type="match status" value="1"/>
</dbReference>
<dbReference type="RefSeq" id="WP_268922859.1">
    <property type="nucleotide sequence ID" value="NZ_JAPTGC010000005.1"/>
</dbReference>
<gene>
    <name evidence="1" type="ORF">O0S09_04930</name>
</gene>
<keyword evidence="2" id="KW-1185">Reference proteome</keyword>
<dbReference type="PANTHER" id="PTHR37835">
    <property type="entry name" value="ALPHA-CLOSTRIPAIN"/>
    <property type="match status" value="1"/>
</dbReference>
<dbReference type="Pfam" id="PF03415">
    <property type="entry name" value="Peptidase_C11"/>
    <property type="match status" value="1"/>
</dbReference>
<protein>
    <submittedName>
        <fullName evidence="1">Clostripain-related cysteine peptidase</fullName>
    </submittedName>
</protein>
<reference evidence="1" key="1">
    <citation type="submission" date="2022-12" db="EMBL/GenBank/DDBJ databases">
        <title>Isolation and characterisation of novel Methanocorpusculum spp. from native Australian herbivores indicates the genus is ancestrally host-associated.</title>
        <authorList>
            <person name="Volmer J.G."/>
            <person name="Soo R.M."/>
            <person name="Evans P.N."/>
            <person name="Hoedt E.C."/>
            <person name="Astorga Alsina A.L."/>
            <person name="Woodcroft B.J."/>
            <person name="Tyson G.W."/>
            <person name="Hugenholtz P."/>
            <person name="Morrison M."/>
        </authorList>
    </citation>
    <scope>NUCLEOTIDE SEQUENCE</scope>
    <source>
        <strain evidence="1">CW153</strain>
    </source>
</reference>
<name>A0ABT4IMY1_9EURY</name>
<organism evidence="1 2">
    <name type="scientific">Methanocorpusculum vombati</name>
    <dbReference type="NCBI Taxonomy" id="3002864"/>
    <lineage>
        <taxon>Archaea</taxon>
        <taxon>Methanobacteriati</taxon>
        <taxon>Methanobacteriota</taxon>
        <taxon>Stenosarchaea group</taxon>
        <taxon>Methanomicrobia</taxon>
        <taxon>Methanomicrobiales</taxon>
        <taxon>Methanocorpusculaceae</taxon>
        <taxon>Methanocorpusculum</taxon>
    </lineage>
</organism>
<comment type="caution">
    <text evidence="1">The sequence shown here is derived from an EMBL/GenBank/DDBJ whole genome shotgun (WGS) entry which is preliminary data.</text>
</comment>
<dbReference type="InterPro" id="IPR005077">
    <property type="entry name" value="Peptidase_C11"/>
</dbReference>